<feature type="transmembrane region" description="Helical" evidence="1">
    <location>
        <begin position="212"/>
        <end position="233"/>
    </location>
</feature>
<gene>
    <name evidence="2" type="ORF">NQ315_006634</name>
</gene>
<evidence type="ECO:0000313" key="2">
    <source>
        <dbReference type="EMBL" id="KAJ8912562.1"/>
    </source>
</evidence>
<feature type="transmembrane region" description="Helical" evidence="1">
    <location>
        <begin position="333"/>
        <end position="355"/>
    </location>
</feature>
<dbReference type="EMBL" id="JANEYG010000121">
    <property type="protein sequence ID" value="KAJ8912562.1"/>
    <property type="molecule type" value="Genomic_DNA"/>
</dbReference>
<comment type="caution">
    <text evidence="2">The sequence shown here is derived from an EMBL/GenBank/DDBJ whole genome shotgun (WGS) entry which is preliminary data.</text>
</comment>
<feature type="transmembrane region" description="Helical" evidence="1">
    <location>
        <begin position="291"/>
        <end position="312"/>
    </location>
</feature>
<dbReference type="AlphaFoldDB" id="A0AAV8VEW9"/>
<dbReference type="InterPro" id="IPR052808">
    <property type="entry name" value="GPCR_Mth-like"/>
</dbReference>
<feature type="transmembrane region" description="Helical" evidence="1">
    <location>
        <begin position="245"/>
        <end position="271"/>
    </location>
</feature>
<sequence>MVHLRFILYVTFICIYIGLVIGEVARNNFNINVRVNKCCEPKDIYVGKYCTPVNKSNEEWKPIFTSEDGKIIQINYTLVIGLPDCGHTQVWPIYETKKSTDRDRLLLLPTGILRHYSEVGETPEEEYDITDYTDSNHKLYHDYEPGKYCLEKKVDGFTSTYAWVCAPDVPKELLTPEFLMHNVVNPITHGITIVCLLIIAIIYFVMPTLRDLTGNIISTICMCLIVSQTANMIRLLTVFKSHTSLLITEAVCYISMLGAFFWLNSLGYYIWKTFRSRNVFLRITDGKKYCYYCGYSWTCTLILGILAIFSHFTMDYPEVKSRAHSGYEEQEEIGSLGMIIFFVPVAFTIAINFFFCNNITNHK</sequence>
<evidence type="ECO:0008006" key="4">
    <source>
        <dbReference type="Google" id="ProtNLM"/>
    </source>
</evidence>
<keyword evidence="1" id="KW-0812">Transmembrane</keyword>
<reference evidence="2 3" key="1">
    <citation type="journal article" date="2023" name="Insect Mol. Biol.">
        <title>Genome sequencing provides insights into the evolution of gene families encoding plant cell wall-degrading enzymes in longhorned beetles.</title>
        <authorList>
            <person name="Shin N.R."/>
            <person name="Okamura Y."/>
            <person name="Kirsch R."/>
            <person name="Pauchet Y."/>
        </authorList>
    </citation>
    <scope>NUCLEOTIDE SEQUENCE [LARGE SCALE GENOMIC DNA]</scope>
    <source>
        <strain evidence="2">EAD_L_NR</strain>
    </source>
</reference>
<organism evidence="2 3">
    <name type="scientific">Exocentrus adspersus</name>
    <dbReference type="NCBI Taxonomy" id="1586481"/>
    <lineage>
        <taxon>Eukaryota</taxon>
        <taxon>Metazoa</taxon>
        <taxon>Ecdysozoa</taxon>
        <taxon>Arthropoda</taxon>
        <taxon>Hexapoda</taxon>
        <taxon>Insecta</taxon>
        <taxon>Pterygota</taxon>
        <taxon>Neoptera</taxon>
        <taxon>Endopterygota</taxon>
        <taxon>Coleoptera</taxon>
        <taxon>Polyphaga</taxon>
        <taxon>Cucujiformia</taxon>
        <taxon>Chrysomeloidea</taxon>
        <taxon>Cerambycidae</taxon>
        <taxon>Lamiinae</taxon>
        <taxon>Acanthocinini</taxon>
        <taxon>Exocentrus</taxon>
    </lineage>
</organism>
<dbReference type="PANTHER" id="PTHR46953:SF2">
    <property type="entry name" value="G-PROTEIN COUPLED RECEPTOR MTH-LIKE 5-RELATED"/>
    <property type="match status" value="1"/>
</dbReference>
<dbReference type="Gene3D" id="1.20.1070.10">
    <property type="entry name" value="Rhodopsin 7-helix transmembrane proteins"/>
    <property type="match status" value="1"/>
</dbReference>
<dbReference type="Proteomes" id="UP001159042">
    <property type="component" value="Unassembled WGS sequence"/>
</dbReference>
<feature type="transmembrane region" description="Helical" evidence="1">
    <location>
        <begin position="187"/>
        <end position="206"/>
    </location>
</feature>
<feature type="transmembrane region" description="Helical" evidence="1">
    <location>
        <begin position="6"/>
        <end position="25"/>
    </location>
</feature>
<accession>A0AAV8VEW9</accession>
<protein>
    <recommendedName>
        <fullName evidence="4">G-protein coupled receptor Mth-like 5</fullName>
    </recommendedName>
</protein>
<keyword evidence="1" id="KW-1133">Transmembrane helix</keyword>
<keyword evidence="1" id="KW-0472">Membrane</keyword>
<keyword evidence="3" id="KW-1185">Reference proteome</keyword>
<name>A0AAV8VEW9_9CUCU</name>
<proteinExistence type="predicted"/>
<evidence type="ECO:0000313" key="3">
    <source>
        <dbReference type="Proteomes" id="UP001159042"/>
    </source>
</evidence>
<dbReference type="PANTHER" id="PTHR46953">
    <property type="entry name" value="G-PROTEIN COUPLED RECEPTOR MTH-LIKE 1-RELATED"/>
    <property type="match status" value="1"/>
</dbReference>
<evidence type="ECO:0000256" key="1">
    <source>
        <dbReference type="SAM" id="Phobius"/>
    </source>
</evidence>